<evidence type="ECO:0000313" key="1">
    <source>
        <dbReference type="EMBL" id="TFK76482.1"/>
    </source>
</evidence>
<organism evidence="1 2">
    <name type="scientific">Pluteus cervinus</name>
    <dbReference type="NCBI Taxonomy" id="181527"/>
    <lineage>
        <taxon>Eukaryota</taxon>
        <taxon>Fungi</taxon>
        <taxon>Dikarya</taxon>
        <taxon>Basidiomycota</taxon>
        <taxon>Agaricomycotina</taxon>
        <taxon>Agaricomycetes</taxon>
        <taxon>Agaricomycetidae</taxon>
        <taxon>Agaricales</taxon>
        <taxon>Pluteineae</taxon>
        <taxon>Pluteaceae</taxon>
        <taxon>Pluteus</taxon>
    </lineage>
</organism>
<dbReference type="Proteomes" id="UP000308600">
    <property type="component" value="Unassembled WGS sequence"/>
</dbReference>
<keyword evidence="2" id="KW-1185">Reference proteome</keyword>
<accession>A0ACD3BFT8</accession>
<protein>
    <submittedName>
        <fullName evidence="1">Uncharacterized protein</fullName>
    </submittedName>
</protein>
<dbReference type="EMBL" id="ML208260">
    <property type="protein sequence ID" value="TFK76482.1"/>
    <property type="molecule type" value="Genomic_DNA"/>
</dbReference>
<reference evidence="1 2" key="1">
    <citation type="journal article" date="2019" name="Nat. Ecol. Evol.">
        <title>Megaphylogeny resolves global patterns of mushroom evolution.</title>
        <authorList>
            <person name="Varga T."/>
            <person name="Krizsan K."/>
            <person name="Foldi C."/>
            <person name="Dima B."/>
            <person name="Sanchez-Garcia M."/>
            <person name="Sanchez-Ramirez S."/>
            <person name="Szollosi G.J."/>
            <person name="Szarkandi J.G."/>
            <person name="Papp V."/>
            <person name="Albert L."/>
            <person name="Andreopoulos W."/>
            <person name="Angelini C."/>
            <person name="Antonin V."/>
            <person name="Barry K.W."/>
            <person name="Bougher N.L."/>
            <person name="Buchanan P."/>
            <person name="Buyck B."/>
            <person name="Bense V."/>
            <person name="Catcheside P."/>
            <person name="Chovatia M."/>
            <person name="Cooper J."/>
            <person name="Damon W."/>
            <person name="Desjardin D."/>
            <person name="Finy P."/>
            <person name="Geml J."/>
            <person name="Haridas S."/>
            <person name="Hughes K."/>
            <person name="Justo A."/>
            <person name="Karasinski D."/>
            <person name="Kautmanova I."/>
            <person name="Kiss B."/>
            <person name="Kocsube S."/>
            <person name="Kotiranta H."/>
            <person name="LaButti K.M."/>
            <person name="Lechner B.E."/>
            <person name="Liimatainen K."/>
            <person name="Lipzen A."/>
            <person name="Lukacs Z."/>
            <person name="Mihaltcheva S."/>
            <person name="Morgado L.N."/>
            <person name="Niskanen T."/>
            <person name="Noordeloos M.E."/>
            <person name="Ohm R.A."/>
            <person name="Ortiz-Santana B."/>
            <person name="Ovrebo C."/>
            <person name="Racz N."/>
            <person name="Riley R."/>
            <person name="Savchenko A."/>
            <person name="Shiryaev A."/>
            <person name="Soop K."/>
            <person name="Spirin V."/>
            <person name="Szebenyi C."/>
            <person name="Tomsovsky M."/>
            <person name="Tulloss R.E."/>
            <person name="Uehling J."/>
            <person name="Grigoriev I.V."/>
            <person name="Vagvolgyi C."/>
            <person name="Papp T."/>
            <person name="Martin F.M."/>
            <person name="Miettinen O."/>
            <person name="Hibbett D.S."/>
            <person name="Nagy L.G."/>
        </authorList>
    </citation>
    <scope>NUCLEOTIDE SEQUENCE [LARGE SCALE GENOMIC DNA]</scope>
    <source>
        <strain evidence="1 2">NL-1719</strain>
    </source>
</reference>
<proteinExistence type="predicted"/>
<evidence type="ECO:0000313" key="2">
    <source>
        <dbReference type="Proteomes" id="UP000308600"/>
    </source>
</evidence>
<sequence length="114" mass="12906">MSASFFNFFLFHLLLPTLAEIFLRPRSARSLADQFFFAARVDGPTPCVPGNTPNHARARLQMGAGFSASTGLLCFPFMPDPSDRYRYSEMKRYLQSPGSHLPHWDTQTRSDGLF</sequence>
<gene>
    <name evidence="1" type="ORF">BDN72DRAFT_831057</name>
</gene>
<name>A0ACD3BFT8_9AGAR</name>